<gene>
    <name evidence="4" type="ORF">ACFSBT_03610</name>
</gene>
<evidence type="ECO:0000313" key="4">
    <source>
        <dbReference type="EMBL" id="MFD1512365.1"/>
    </source>
</evidence>
<keyword evidence="2 4" id="KW-0378">Hydrolase</keyword>
<dbReference type="Gene3D" id="3.10.129.10">
    <property type="entry name" value="Hotdog Thioesterase"/>
    <property type="match status" value="1"/>
</dbReference>
<keyword evidence="5" id="KW-1185">Reference proteome</keyword>
<evidence type="ECO:0000313" key="5">
    <source>
        <dbReference type="Proteomes" id="UP001597187"/>
    </source>
</evidence>
<organism evidence="4 5">
    <name type="scientific">Halomarina rubra</name>
    <dbReference type="NCBI Taxonomy" id="2071873"/>
    <lineage>
        <taxon>Archaea</taxon>
        <taxon>Methanobacteriati</taxon>
        <taxon>Methanobacteriota</taxon>
        <taxon>Stenosarchaea group</taxon>
        <taxon>Halobacteria</taxon>
        <taxon>Halobacteriales</taxon>
        <taxon>Natronomonadaceae</taxon>
        <taxon>Halomarina</taxon>
    </lineage>
</organism>
<evidence type="ECO:0000256" key="2">
    <source>
        <dbReference type="ARBA" id="ARBA00022801"/>
    </source>
</evidence>
<comment type="similarity">
    <text evidence="1">Belongs to the thioesterase PaaI family.</text>
</comment>
<dbReference type="RefSeq" id="WP_250872344.1">
    <property type="nucleotide sequence ID" value="NZ_JALXFV010000002.1"/>
</dbReference>
<dbReference type="AlphaFoldDB" id="A0ABD6AS83"/>
<accession>A0ABD6AS83</accession>
<dbReference type="NCBIfam" id="TIGR00369">
    <property type="entry name" value="unchar_dom_1"/>
    <property type="match status" value="1"/>
</dbReference>
<dbReference type="Proteomes" id="UP001597187">
    <property type="component" value="Unassembled WGS sequence"/>
</dbReference>
<dbReference type="CDD" id="cd03443">
    <property type="entry name" value="PaaI_thioesterase"/>
    <property type="match status" value="1"/>
</dbReference>
<dbReference type="Pfam" id="PF03061">
    <property type="entry name" value="4HBT"/>
    <property type="match status" value="1"/>
</dbReference>
<dbReference type="EC" id="3.1.2.-" evidence="4"/>
<dbReference type="InterPro" id="IPR039298">
    <property type="entry name" value="ACOT13"/>
</dbReference>
<dbReference type="EMBL" id="JBHUDC010000002">
    <property type="protein sequence ID" value="MFD1512365.1"/>
    <property type="molecule type" value="Genomic_DNA"/>
</dbReference>
<dbReference type="PANTHER" id="PTHR21660:SF1">
    <property type="entry name" value="ACYL-COENZYME A THIOESTERASE 13"/>
    <property type="match status" value="1"/>
</dbReference>
<evidence type="ECO:0000256" key="1">
    <source>
        <dbReference type="ARBA" id="ARBA00008324"/>
    </source>
</evidence>
<dbReference type="GO" id="GO:0016787">
    <property type="term" value="F:hydrolase activity"/>
    <property type="evidence" value="ECO:0007669"/>
    <property type="project" value="UniProtKB-KW"/>
</dbReference>
<protein>
    <submittedName>
        <fullName evidence="4">PaaI family thioesterase</fullName>
        <ecNumber evidence="4">3.1.2.-</ecNumber>
    </submittedName>
</protein>
<dbReference type="SUPFAM" id="SSF54637">
    <property type="entry name" value="Thioesterase/thiol ester dehydrase-isomerase"/>
    <property type="match status" value="1"/>
</dbReference>
<dbReference type="InterPro" id="IPR006683">
    <property type="entry name" value="Thioestr_dom"/>
</dbReference>
<sequence length="158" mass="16777">MGEDAGPRATGDLSTAEADAVEEELRGEAESHGLFGLLGVELVTAREGHAVLTLPFDDRFTNLANVSMHGGLTATLVDTASGFALRSVLGPDARLTTTDMNVRYLRPATNDLRVEADVVRAGRSMGVTEARVTNEHDGEEKTVATGGTSYRLFRGEEA</sequence>
<name>A0ABD6AS83_9EURY</name>
<dbReference type="PANTHER" id="PTHR21660">
    <property type="entry name" value="THIOESTERASE SUPERFAMILY MEMBER-RELATED"/>
    <property type="match status" value="1"/>
</dbReference>
<proteinExistence type="inferred from homology"/>
<evidence type="ECO:0000259" key="3">
    <source>
        <dbReference type="Pfam" id="PF03061"/>
    </source>
</evidence>
<reference evidence="4 5" key="1">
    <citation type="journal article" date="2019" name="Int. J. Syst. Evol. Microbiol.">
        <title>The Global Catalogue of Microorganisms (GCM) 10K type strain sequencing project: providing services to taxonomists for standard genome sequencing and annotation.</title>
        <authorList>
            <consortium name="The Broad Institute Genomics Platform"/>
            <consortium name="The Broad Institute Genome Sequencing Center for Infectious Disease"/>
            <person name="Wu L."/>
            <person name="Ma J."/>
        </authorList>
    </citation>
    <scope>NUCLEOTIDE SEQUENCE [LARGE SCALE GENOMIC DNA]</scope>
    <source>
        <strain evidence="4 5">CGMCC 1.12563</strain>
    </source>
</reference>
<feature type="domain" description="Thioesterase" evidence="3">
    <location>
        <begin position="68"/>
        <end position="139"/>
    </location>
</feature>
<dbReference type="InterPro" id="IPR003736">
    <property type="entry name" value="PAAI_dom"/>
</dbReference>
<comment type="caution">
    <text evidence="4">The sequence shown here is derived from an EMBL/GenBank/DDBJ whole genome shotgun (WGS) entry which is preliminary data.</text>
</comment>
<dbReference type="InterPro" id="IPR029069">
    <property type="entry name" value="HotDog_dom_sf"/>
</dbReference>